<feature type="domain" description="Transcription regulator AsnC/Lrp ligand binding" evidence="1">
    <location>
        <begin position="231"/>
        <end position="283"/>
    </location>
</feature>
<dbReference type="InterPro" id="IPR036388">
    <property type="entry name" value="WH-like_DNA-bd_sf"/>
</dbReference>
<sequence>MALLMTEIEQRVASALQVDGRAGPGRIAEVLDLSPRTVTRVIARLRADGRLKVVCVPNPAHGLRGAMLLRVKVLRGRTPVIADALAARDDVLFVDILAGGEEISAVALGGVDGRLVHDALPSTSAVTELRAHSILHVFSDATQWRTGLLTSDEVAALAPPPPGEDVTLDELARRLLDRLTADARLGPGELAGEAPESTVRRRIERLTAAGRLRTYANIDVRALGLEIDANVWMTVPPGRLDEVGRTLATHPMVHGTLATTGVTNLMAAVWCRDLAALYGFVTSLDVPSAEVTVVAKAVKRGARPGSQKI</sequence>
<dbReference type="PANTHER" id="PTHR30154">
    <property type="entry name" value="LEUCINE-RESPONSIVE REGULATORY PROTEIN"/>
    <property type="match status" value="1"/>
</dbReference>
<dbReference type="SUPFAM" id="SSF54909">
    <property type="entry name" value="Dimeric alpha+beta barrel"/>
    <property type="match status" value="1"/>
</dbReference>
<gene>
    <name evidence="2" type="ORF">SAMN05421837_104628</name>
</gene>
<dbReference type="InterPro" id="IPR011008">
    <property type="entry name" value="Dimeric_a/b-barrel"/>
</dbReference>
<dbReference type="Gene3D" id="1.10.10.10">
    <property type="entry name" value="Winged helix-like DNA-binding domain superfamily/Winged helix DNA-binding domain"/>
    <property type="match status" value="2"/>
</dbReference>
<dbReference type="Proteomes" id="UP000198878">
    <property type="component" value="Unassembled WGS sequence"/>
</dbReference>
<protein>
    <submittedName>
        <fullName evidence="2">DNA-binding transcriptional regulator, Lrp family</fullName>
    </submittedName>
</protein>
<dbReference type="PANTHER" id="PTHR30154:SF34">
    <property type="entry name" value="TRANSCRIPTIONAL REGULATOR AZLB"/>
    <property type="match status" value="1"/>
</dbReference>
<evidence type="ECO:0000259" key="1">
    <source>
        <dbReference type="Pfam" id="PF01037"/>
    </source>
</evidence>
<evidence type="ECO:0000313" key="2">
    <source>
        <dbReference type="EMBL" id="SEF29295.1"/>
    </source>
</evidence>
<dbReference type="GO" id="GO:0043565">
    <property type="term" value="F:sequence-specific DNA binding"/>
    <property type="evidence" value="ECO:0007669"/>
    <property type="project" value="TreeGrafter"/>
</dbReference>
<dbReference type="OrthoDB" id="4050641at2"/>
<dbReference type="SUPFAM" id="SSF46785">
    <property type="entry name" value="Winged helix' DNA-binding domain"/>
    <property type="match status" value="2"/>
</dbReference>
<dbReference type="InterPro" id="IPR019888">
    <property type="entry name" value="Tscrpt_reg_AsnC-like"/>
</dbReference>
<accession>A0A1H5QTA6</accession>
<dbReference type="EMBL" id="FNUJ01000004">
    <property type="protein sequence ID" value="SEF29295.1"/>
    <property type="molecule type" value="Genomic_DNA"/>
</dbReference>
<reference evidence="3" key="1">
    <citation type="submission" date="2016-10" db="EMBL/GenBank/DDBJ databases">
        <authorList>
            <person name="Varghese N."/>
            <person name="Submissions S."/>
        </authorList>
    </citation>
    <scope>NUCLEOTIDE SEQUENCE [LARGE SCALE GENOMIC DNA]</scope>
    <source>
        <strain evidence="3">DSM 44654</strain>
    </source>
</reference>
<evidence type="ECO:0000313" key="3">
    <source>
        <dbReference type="Proteomes" id="UP000198878"/>
    </source>
</evidence>
<name>A0A1H5QTA6_9PSEU</name>
<keyword evidence="2" id="KW-0238">DNA-binding</keyword>
<keyword evidence="3" id="KW-1185">Reference proteome</keyword>
<dbReference type="Gene3D" id="3.30.70.920">
    <property type="match status" value="1"/>
</dbReference>
<dbReference type="Pfam" id="PF13412">
    <property type="entry name" value="HTH_24"/>
    <property type="match status" value="1"/>
</dbReference>
<dbReference type="Pfam" id="PF01037">
    <property type="entry name" value="AsnC_trans_reg"/>
    <property type="match status" value="1"/>
</dbReference>
<dbReference type="InterPro" id="IPR036390">
    <property type="entry name" value="WH_DNA-bd_sf"/>
</dbReference>
<organism evidence="2 3">
    <name type="scientific">Amycolatopsis pretoriensis</name>
    <dbReference type="NCBI Taxonomy" id="218821"/>
    <lineage>
        <taxon>Bacteria</taxon>
        <taxon>Bacillati</taxon>
        <taxon>Actinomycetota</taxon>
        <taxon>Actinomycetes</taxon>
        <taxon>Pseudonocardiales</taxon>
        <taxon>Pseudonocardiaceae</taxon>
        <taxon>Amycolatopsis</taxon>
    </lineage>
</organism>
<dbReference type="SMART" id="SM00344">
    <property type="entry name" value="HTH_ASNC"/>
    <property type="match status" value="1"/>
</dbReference>
<dbReference type="GO" id="GO:0043200">
    <property type="term" value="P:response to amino acid"/>
    <property type="evidence" value="ECO:0007669"/>
    <property type="project" value="TreeGrafter"/>
</dbReference>
<dbReference type="AlphaFoldDB" id="A0A1H5QTA6"/>
<dbReference type="InterPro" id="IPR019887">
    <property type="entry name" value="Tscrpt_reg_AsnC/Lrp_C"/>
</dbReference>
<proteinExistence type="predicted"/>
<dbReference type="GO" id="GO:0005829">
    <property type="term" value="C:cytosol"/>
    <property type="evidence" value="ECO:0007669"/>
    <property type="project" value="TreeGrafter"/>
</dbReference>
<dbReference type="STRING" id="218821.SAMN05421837_104628"/>